<dbReference type="AlphaFoldDB" id="C7MDG7"/>
<feature type="domain" description="Solute-binding protein family 5" evidence="6">
    <location>
        <begin position="95"/>
        <end position="473"/>
    </location>
</feature>
<dbReference type="Gene3D" id="3.90.76.10">
    <property type="entry name" value="Dipeptide-binding Protein, Domain 1"/>
    <property type="match status" value="1"/>
</dbReference>
<feature type="compositionally biased region" description="Gly residues" evidence="5">
    <location>
        <begin position="36"/>
        <end position="51"/>
    </location>
</feature>
<evidence type="ECO:0000259" key="6">
    <source>
        <dbReference type="Pfam" id="PF00496"/>
    </source>
</evidence>
<dbReference type="GO" id="GO:1904680">
    <property type="term" value="F:peptide transmembrane transporter activity"/>
    <property type="evidence" value="ECO:0007669"/>
    <property type="project" value="TreeGrafter"/>
</dbReference>
<evidence type="ECO:0000313" key="7">
    <source>
        <dbReference type="EMBL" id="ACU85624.1"/>
    </source>
</evidence>
<evidence type="ECO:0000313" key="8">
    <source>
        <dbReference type="Proteomes" id="UP000001919"/>
    </source>
</evidence>
<dbReference type="eggNOG" id="COG0747">
    <property type="taxonomic scope" value="Bacteria"/>
</dbReference>
<comment type="subcellular location">
    <subcellularLocation>
        <location evidence="1">Cell envelope</location>
    </subcellularLocation>
</comment>
<dbReference type="OrthoDB" id="9801912at2"/>
<dbReference type="GO" id="GO:0015833">
    <property type="term" value="P:peptide transport"/>
    <property type="evidence" value="ECO:0007669"/>
    <property type="project" value="TreeGrafter"/>
</dbReference>
<dbReference type="PATRIC" id="fig|446465.5.peg.1796"/>
<dbReference type="Gene3D" id="3.10.105.10">
    <property type="entry name" value="Dipeptide-binding Protein, Domain 3"/>
    <property type="match status" value="1"/>
</dbReference>
<reference evidence="7 8" key="1">
    <citation type="journal article" date="2009" name="Stand. Genomic Sci.">
        <title>Complete genome sequence of Brachybacterium faecium type strain (Schefferle 6-10).</title>
        <authorList>
            <person name="Lapidus A."/>
            <person name="Pukall R."/>
            <person name="Labuttii K."/>
            <person name="Copeland A."/>
            <person name="Del Rio T.G."/>
            <person name="Nolan M."/>
            <person name="Chen F."/>
            <person name="Lucas S."/>
            <person name="Tice H."/>
            <person name="Cheng J.F."/>
            <person name="Bruce D."/>
            <person name="Goodwin L."/>
            <person name="Pitluck S."/>
            <person name="Rohde M."/>
            <person name="Goker M."/>
            <person name="Pati A."/>
            <person name="Ivanova N."/>
            <person name="Mavrommatis K."/>
            <person name="Chen A."/>
            <person name="Palaniappan K."/>
            <person name="D'haeseleer P."/>
            <person name="Chain P."/>
            <person name="Bristow J."/>
            <person name="Eisen J.A."/>
            <person name="Markowitz V."/>
            <person name="Hugenholtz P."/>
            <person name="Kyrpides N.C."/>
            <person name="Klenk H.P."/>
        </authorList>
    </citation>
    <scope>NUCLEOTIDE SEQUENCE [LARGE SCALE GENOMIC DNA]</scope>
    <source>
        <strain evidence="8">ATCC 43885 / DSM 4810 / JCM 11609 / LMG 19847 / NBRC 14762 / NCIMB 9860 / 6-10</strain>
    </source>
</reference>
<keyword evidence="8" id="KW-1185">Reference proteome</keyword>
<dbReference type="GO" id="GO:0042597">
    <property type="term" value="C:periplasmic space"/>
    <property type="evidence" value="ECO:0007669"/>
    <property type="project" value="UniProtKB-ARBA"/>
</dbReference>
<dbReference type="InterPro" id="IPR000914">
    <property type="entry name" value="SBP_5_dom"/>
</dbReference>
<dbReference type="STRING" id="446465.Bfae_18040"/>
<dbReference type="HOGENOM" id="CLU_3196861_0_0_11"/>
<dbReference type="PIRSF" id="PIRSF002741">
    <property type="entry name" value="MppA"/>
    <property type="match status" value="1"/>
</dbReference>
<dbReference type="Gene3D" id="3.40.190.10">
    <property type="entry name" value="Periplasmic binding protein-like II"/>
    <property type="match status" value="1"/>
</dbReference>
<dbReference type="PANTHER" id="PTHR30290">
    <property type="entry name" value="PERIPLASMIC BINDING COMPONENT OF ABC TRANSPORTER"/>
    <property type="match status" value="1"/>
</dbReference>
<evidence type="ECO:0000256" key="4">
    <source>
        <dbReference type="ARBA" id="ARBA00022729"/>
    </source>
</evidence>
<comment type="similarity">
    <text evidence="2">Belongs to the bacterial solute-binding protein 5 family.</text>
</comment>
<dbReference type="GO" id="GO:0043190">
    <property type="term" value="C:ATP-binding cassette (ABC) transporter complex"/>
    <property type="evidence" value="ECO:0007669"/>
    <property type="project" value="InterPro"/>
</dbReference>
<sequence length="551" mass="59796">MFDAAFTPRRRAVLVSMAGVPVLLTACAKTTEDGDGSGGSGSGDGGGGGTITVGTTDKVTALDPAAAYDNGSSTVWTQCYSYLLNTSIGSEDGRPEPDLAETAEFTSDTVFTVTLQEGLTFANGNDLTTEDVKHTFDRQLAIADPNGPSSLLGNLEKVEIVDDLTVEFHLKEPNDQTFPYVLTSPVGPIVDSEVFPADSTLADNEIVDAEAFSGPYKITSWKINELVTYEAFPEYKGLFGTPATSSVVMSYYADQNNMKLDIQQGNIDCVWRSLSATDIADLQEDDAVAVHDGPGGEIRYIVFNFHTNPYGEETADADPDKARAVRQAVADLLDREAISDSVYNGTYTPLYSYIPEGLPGSGSQFQDLYGDGSGGPDPDRARTRLEDAGVEIPVQLSLQYNPDHYGNSSGDEYAAVKNQLEADGLFEVDLKSTEWVQYSKDRVDDVYPAYQLGWFPDYSDADNYLSPFFATENFLANHFTNEEVDELIAKQRGTQDEAEREALFVQIQDLVAEEISTLPLLQGAQIAVSTAEIEGVTLDSSFKFRISPISK</sequence>
<evidence type="ECO:0000256" key="2">
    <source>
        <dbReference type="ARBA" id="ARBA00005695"/>
    </source>
</evidence>
<dbReference type="EMBL" id="CP001643">
    <property type="protein sequence ID" value="ACU85624.1"/>
    <property type="molecule type" value="Genomic_DNA"/>
</dbReference>
<dbReference type="Proteomes" id="UP000001919">
    <property type="component" value="Chromosome"/>
</dbReference>
<name>C7MDG7_BRAFD</name>
<dbReference type="SUPFAM" id="SSF53850">
    <property type="entry name" value="Periplasmic binding protein-like II"/>
    <property type="match status" value="1"/>
</dbReference>
<dbReference type="InterPro" id="IPR030678">
    <property type="entry name" value="Peptide/Ni-bd"/>
</dbReference>
<proteinExistence type="inferred from homology"/>
<gene>
    <name evidence="7" type="ordered locus">Bfae_18040</name>
</gene>
<keyword evidence="4" id="KW-0732">Signal</keyword>
<dbReference type="InterPro" id="IPR039424">
    <property type="entry name" value="SBP_5"/>
</dbReference>
<evidence type="ECO:0000256" key="5">
    <source>
        <dbReference type="SAM" id="MobiDB-lite"/>
    </source>
</evidence>
<dbReference type="Pfam" id="PF00496">
    <property type="entry name" value="SBP_bac_5"/>
    <property type="match status" value="1"/>
</dbReference>
<keyword evidence="3" id="KW-0813">Transport</keyword>
<protein>
    <submittedName>
        <fullName evidence="7">ABC-type dipeptide transport system, periplasmic component</fullName>
    </submittedName>
</protein>
<dbReference type="PANTHER" id="PTHR30290:SF10">
    <property type="entry name" value="PERIPLASMIC OLIGOPEPTIDE-BINDING PROTEIN-RELATED"/>
    <property type="match status" value="1"/>
</dbReference>
<accession>C7MDG7</accession>
<feature type="region of interest" description="Disordered" evidence="5">
    <location>
        <begin position="31"/>
        <end position="51"/>
    </location>
</feature>
<evidence type="ECO:0000256" key="3">
    <source>
        <dbReference type="ARBA" id="ARBA00022448"/>
    </source>
</evidence>
<organism evidence="7 8">
    <name type="scientific">Brachybacterium faecium (strain ATCC 43885 / DSM 4810 / JCM 11609 / LMG 19847 / NBRC 14762 / NCIMB 9860 / 6-10)</name>
    <dbReference type="NCBI Taxonomy" id="446465"/>
    <lineage>
        <taxon>Bacteria</taxon>
        <taxon>Bacillati</taxon>
        <taxon>Actinomycetota</taxon>
        <taxon>Actinomycetes</taxon>
        <taxon>Micrococcales</taxon>
        <taxon>Dermabacteraceae</taxon>
        <taxon>Brachybacterium</taxon>
    </lineage>
</organism>
<evidence type="ECO:0000256" key="1">
    <source>
        <dbReference type="ARBA" id="ARBA00004196"/>
    </source>
</evidence>
<dbReference type="KEGG" id="bfa:Bfae_18040"/>
<dbReference type="GO" id="GO:0030313">
    <property type="term" value="C:cell envelope"/>
    <property type="evidence" value="ECO:0007669"/>
    <property type="project" value="UniProtKB-SubCell"/>
</dbReference>